<proteinExistence type="predicted"/>
<feature type="region of interest" description="Disordered" evidence="1">
    <location>
        <begin position="34"/>
        <end position="71"/>
    </location>
</feature>
<evidence type="ECO:0000313" key="4">
    <source>
        <dbReference type="EMBL" id="ANN70415.1"/>
    </source>
</evidence>
<dbReference type="NCBIfam" id="TIGR01414">
    <property type="entry name" value="autotrans_barl"/>
    <property type="match status" value="1"/>
</dbReference>
<dbReference type="STRING" id="463025.BAU08_02875"/>
<feature type="signal peptide" evidence="2">
    <location>
        <begin position="1"/>
        <end position="18"/>
    </location>
</feature>
<evidence type="ECO:0000256" key="2">
    <source>
        <dbReference type="SAM" id="SignalP"/>
    </source>
</evidence>
<dbReference type="InterPro" id="IPR036709">
    <property type="entry name" value="Autotransporte_beta_dom_sf"/>
</dbReference>
<dbReference type="PROSITE" id="PS51208">
    <property type="entry name" value="AUTOTRANSPORTER"/>
    <property type="match status" value="1"/>
</dbReference>
<evidence type="ECO:0000313" key="5">
    <source>
        <dbReference type="Proteomes" id="UP000092213"/>
    </source>
</evidence>
<dbReference type="Proteomes" id="UP000092213">
    <property type="component" value="Chromosome"/>
</dbReference>
<protein>
    <recommendedName>
        <fullName evidence="3">Autotransporter domain-containing protein</fullName>
    </recommendedName>
</protein>
<name>A0A193FS05_9BORD</name>
<dbReference type="InterPro" id="IPR011050">
    <property type="entry name" value="Pectin_lyase_fold/virulence"/>
</dbReference>
<dbReference type="SUPFAM" id="SSF103515">
    <property type="entry name" value="Autotransporter"/>
    <property type="match status" value="1"/>
</dbReference>
<dbReference type="InterPro" id="IPR005546">
    <property type="entry name" value="Autotransporte_beta"/>
</dbReference>
<dbReference type="SMART" id="SM00869">
    <property type="entry name" value="Autotransporter"/>
    <property type="match status" value="1"/>
</dbReference>
<feature type="domain" description="Autotransporter" evidence="3">
    <location>
        <begin position="748"/>
        <end position="1025"/>
    </location>
</feature>
<dbReference type="EMBL" id="CP016171">
    <property type="protein sequence ID" value="ANN70415.1"/>
    <property type="molecule type" value="Genomic_DNA"/>
</dbReference>
<evidence type="ECO:0000259" key="3">
    <source>
        <dbReference type="PROSITE" id="PS51208"/>
    </source>
</evidence>
<feature type="chain" id="PRO_5008258266" description="Autotransporter domain-containing protein" evidence="2">
    <location>
        <begin position="19"/>
        <end position="1025"/>
    </location>
</feature>
<dbReference type="AlphaFoldDB" id="A0A193FS05"/>
<reference evidence="4 5" key="1">
    <citation type="submission" date="2016-06" db="EMBL/GenBank/DDBJ databases">
        <title>Complete genome sequences of Bordetella bronchialis and Bordetella flabilis.</title>
        <authorList>
            <person name="LiPuma J.J."/>
            <person name="Spilker T."/>
        </authorList>
    </citation>
    <scope>NUCLEOTIDE SEQUENCE [LARGE SCALE GENOMIC DNA]</scope>
    <source>
        <strain evidence="4 5">AU17976</strain>
    </source>
</reference>
<evidence type="ECO:0000256" key="1">
    <source>
        <dbReference type="SAM" id="MobiDB-lite"/>
    </source>
</evidence>
<gene>
    <name evidence="4" type="ORF">BAU08_02875</name>
</gene>
<keyword evidence="2" id="KW-0732">Signal</keyword>
<dbReference type="InterPro" id="IPR006315">
    <property type="entry name" value="OM_autotransptr_brl_dom"/>
</dbReference>
<dbReference type="SUPFAM" id="SSF51126">
    <property type="entry name" value="Pectin lyase-like"/>
    <property type="match status" value="1"/>
</dbReference>
<dbReference type="Gene3D" id="2.40.128.130">
    <property type="entry name" value="Autotransporter beta-domain"/>
    <property type="match status" value="1"/>
</dbReference>
<feature type="compositionally biased region" description="Gly residues" evidence="1">
    <location>
        <begin position="60"/>
        <end position="71"/>
    </location>
</feature>
<dbReference type="Pfam" id="PF03797">
    <property type="entry name" value="Autotransporter"/>
    <property type="match status" value="1"/>
</dbReference>
<organism evidence="4 5">
    <name type="scientific">Bordetella bronchialis</name>
    <dbReference type="NCBI Taxonomy" id="463025"/>
    <lineage>
        <taxon>Bacteria</taxon>
        <taxon>Pseudomonadati</taxon>
        <taxon>Pseudomonadota</taxon>
        <taxon>Betaproteobacteria</taxon>
        <taxon>Burkholderiales</taxon>
        <taxon>Alcaligenaceae</taxon>
        <taxon>Bordetella</taxon>
    </lineage>
</organism>
<dbReference type="GO" id="GO:0019867">
    <property type="term" value="C:outer membrane"/>
    <property type="evidence" value="ECO:0007669"/>
    <property type="project" value="InterPro"/>
</dbReference>
<accession>A0A193FS05</accession>
<sequence length="1025" mass="98499">MRACMAALAMAMSGPSWAGNGGAGSSFTVSSRPFGGAGGTNGDASQANGQDAPIAIGGTSRRGGGGGATNITTGFGGTGGMSVFNNNPVAFPPGATGSAGAVDISVVTGAIAGQAGGVAASGVAADNGGGGGGGGVGVTTSKDIVVTIGGSVTGGVGGGVPIGPNSSGGAGGGGAGLFSTANVTVQAGASVTGGAGGAARQFGGGGGGGVGVVLGGTGTLSNAGTLAGGAGGNAVSSAASAGQGGSGGEGVWISDGGTLVNVSTGTIAGGAGASVTSGDPQFAPPDGGAGVVGTNATVVNAGTITAGVRADAIRFIGGVNSLELQAGSTINGNVAAFSAADTLKLGGNADAGFDVSAIGAGAQYQGFGHFEKTGGSTWTLNSTSNQAMPWTVGQGTLAVAGSMANSSFLVNAPGALAVDGTVADSTITANGGTVTIAASGSVTNTPFALNAGGTLNIDGTIAGSAVTIAGGTVNLAAGGSAINSPFTVNGGGLLVANGSAGTSAVVVNSGGTLRGSGTVGATTVRSGGVIAPGNSIGTLTVNGAYVQEAGSVYQAEVDPTSAASDRIAVAGTATIQNGASIEVVKTTPAPFVAGTRYTVLSAAGGVAGTFNVTGDTSLSPFLNLVGAYDPGNAYLEVKQTRSIGDVAITPNQGAVASGLDSLPAGAGAAVPVVNQQSDDAARMALDQLSGEIHASVQSAMLESSRFTRDAVSDRLTDTFTCPTGAAEAGAGGTAPGTAGPGRTTACGVAPGRPAGWARFYGNWGHTDGDGNASRLGTSLGGFFIGVDMPVAGDWRAGVLAGYSHGSYRVSGGNASAESDDYHLGVYGGAQWGALGFRSGATYTWHDIDADRSLAVPGFSDRLSSNYHAGTAQVFGELGYKLGRGSRSSVEPFLNLAYVNQHAQGFTERGGADALNVRSQDMDTGFGTLGLRGTTHFTFNGTDYLLKAMVGWRYAVGDVRPVATESFQGGSSFDISGVPIARNQAVVDLGVGVHITRNATISLSYNGQFASRVNNQGVLGGLNIAF</sequence>